<keyword evidence="2" id="KW-1185">Reference proteome</keyword>
<reference evidence="1" key="1">
    <citation type="submission" date="2022-08" db="EMBL/GenBank/DDBJ databases">
        <title>Genome Sequence of Lecanicillium fungicola.</title>
        <authorList>
            <person name="Buettner E."/>
        </authorList>
    </citation>
    <scope>NUCLEOTIDE SEQUENCE</scope>
    <source>
        <strain evidence="1">Babe33</strain>
    </source>
</reference>
<proteinExistence type="predicted"/>
<evidence type="ECO:0000313" key="2">
    <source>
        <dbReference type="Proteomes" id="UP001143910"/>
    </source>
</evidence>
<gene>
    <name evidence="1" type="ORF">NQ176_g7517</name>
</gene>
<dbReference type="Proteomes" id="UP001143910">
    <property type="component" value="Unassembled WGS sequence"/>
</dbReference>
<dbReference type="EMBL" id="JANJQO010001267">
    <property type="protein sequence ID" value="KAJ2971805.1"/>
    <property type="molecule type" value="Genomic_DNA"/>
</dbReference>
<sequence length="467" mass="52107">MKWSVVWTTFVALLGVSESISVAKRAVRTPGCGKKARRVGRTYEIEDFFSGGRYRGYFVYVPDNYNKDVPTSLMFAFHGVRKRGSWFCRSTRLSKPEFNPNTIVVFPNGVDYNFEGPQNIDQTIKDRQFVVELFKHIKNEYCIDENRVFGMGHNVGASLVNSIACSPELGGMFTAIALIAGQYYNDFDDDFCKGAKLPLPVFELHGTDDRLARYEGENNKPAGPLPSIPDFVARWGRRNQCDPEPKITGPQKHHTSYKYTCHGVEGYLEHVKVEDANELYMSGSRFYHTDMTLRFMEFFGNHTRPLGDFKLPANYTEPDRNATTPSSTTKRPGSRHTTQSSSFTRPGSNYTQPSSSYNVPVSSYTVSRNNYTAPINSYATSTSTYSVPTSIYMVHTRSYSVPTSIFTVPTRIDTVPTSSYSQLTVNACVPDVPDVPDVPSPLSSSSTALKPPDEPYGLYASPSPSSG</sequence>
<name>A0ACC1MXS1_9HYPO</name>
<organism evidence="1 2">
    <name type="scientific">Zarea fungicola</name>
    <dbReference type="NCBI Taxonomy" id="93591"/>
    <lineage>
        <taxon>Eukaryota</taxon>
        <taxon>Fungi</taxon>
        <taxon>Dikarya</taxon>
        <taxon>Ascomycota</taxon>
        <taxon>Pezizomycotina</taxon>
        <taxon>Sordariomycetes</taxon>
        <taxon>Hypocreomycetidae</taxon>
        <taxon>Hypocreales</taxon>
        <taxon>Cordycipitaceae</taxon>
        <taxon>Zarea</taxon>
    </lineage>
</organism>
<evidence type="ECO:0000313" key="1">
    <source>
        <dbReference type="EMBL" id="KAJ2971805.1"/>
    </source>
</evidence>
<comment type="caution">
    <text evidence="1">The sequence shown here is derived from an EMBL/GenBank/DDBJ whole genome shotgun (WGS) entry which is preliminary data.</text>
</comment>
<accession>A0ACC1MXS1</accession>
<protein>
    <submittedName>
        <fullName evidence="1">Uncharacterized protein</fullName>
    </submittedName>
</protein>